<proteinExistence type="predicted"/>
<accession>A0ABD5PRZ4</accession>
<keyword evidence="5" id="KW-1185">Reference proteome</keyword>
<feature type="transmembrane region" description="Helical" evidence="2">
    <location>
        <begin position="34"/>
        <end position="55"/>
    </location>
</feature>
<sequence>MGFARSVHRWRLAERARRERTPHLQPTSDRLGRLLCGFGIASIGVLSTGWLAQVTELDTEVIAIVIGIAIVLGILTFALLLAAKRTVVGPADETSVAPATPTGDATESAQVAVVQDETGDWTWSVLHLERRAESTDRAASRSAATEQVERLQAAIEAADCHEVPEAAFRLSADRDDTWRWTLDRAGGSRVGVAPQAFDEREAAESAVHFLRDHGPDADLVDIEGGAFTFDERHDGWHWQLAASDRTPLAESATGYESRDRADEAAETVSDLVAQADLLDIDHVGAELYDREDGWAWRLVDDADAVVADSTGTFDTRRDAERAADAVLPALESAAVIDAGEPAFERYRTGGQWHWRLVDGTDRVVARSAAGTSARSGTDRAIERFEGTARDADIVEIEAAEYEVYPVAADGDEGRTAPVAGTDSRSTAVADGAGTATPETATVTSDDAVETSDSGSAWHWRLVTGDRDVIAASSDPCADAEAAQEAIERVREQARDAEFIEFENAAFRVYESDAGEWRWRLLDEDGTVLADSGAEHASRGEAAEAMLTLKEQAPDADVLEIETPAFELFVTPDDEWGWRLIDGAGRLVAEDPDTHPTREAARRAMTRLLDHLEADVRTMDRPIFQVSGADDWHWRFVLPTGEPVAIAATSHPTRDALVERLSTVRETAAAADDATIDEVAIQLYDGGDWHWRLLDRDREELADGRGTYPDRETALEAVETLTAHAEEGPIFTIEDAAIRVGGGDGAGGHDDDGGDGDGWHWDLVDRDREILATAADSADSRSALVAAIDDVRRLAPLADPVTFGDASFDLVATADDRWQWQLRDEDGQVVATGSERYATKATARDAVSDVRRLVDRASVFTIDSPSFELYADDEEWAWRLVAEHDTVLLESTQTYGTRTAARDAIDDLKAYVPDGAVTVVE</sequence>
<dbReference type="EMBL" id="JBHSFA010000007">
    <property type="protein sequence ID" value="MFC4543281.1"/>
    <property type="molecule type" value="Genomic_DNA"/>
</dbReference>
<dbReference type="Proteomes" id="UP001595898">
    <property type="component" value="Unassembled WGS sequence"/>
</dbReference>
<gene>
    <name evidence="4" type="ORF">ACFO5R_15230</name>
</gene>
<keyword evidence="2" id="KW-0472">Membrane</keyword>
<evidence type="ECO:0000256" key="1">
    <source>
        <dbReference type="SAM" id="MobiDB-lite"/>
    </source>
</evidence>
<keyword evidence="2" id="KW-1133">Transmembrane helix</keyword>
<dbReference type="SUPFAM" id="SSF160113">
    <property type="entry name" value="YegP-like"/>
    <property type="match status" value="11"/>
</dbReference>
<organism evidence="4 5">
    <name type="scientific">Halosolutus amylolyticus</name>
    <dbReference type="NCBI Taxonomy" id="2932267"/>
    <lineage>
        <taxon>Archaea</taxon>
        <taxon>Methanobacteriati</taxon>
        <taxon>Methanobacteriota</taxon>
        <taxon>Stenosarchaea group</taxon>
        <taxon>Halobacteria</taxon>
        <taxon>Halobacteriales</taxon>
        <taxon>Natrialbaceae</taxon>
        <taxon>Halosolutus</taxon>
    </lineage>
</organism>
<protein>
    <submittedName>
        <fullName evidence="4">DUF1508 domain-containing protein</fullName>
    </submittedName>
</protein>
<feature type="domain" description="DUF1508" evidence="3">
    <location>
        <begin position="513"/>
        <end position="559"/>
    </location>
</feature>
<feature type="domain" description="DUF1508" evidence="3">
    <location>
        <begin position="814"/>
        <end position="858"/>
    </location>
</feature>
<evidence type="ECO:0000256" key="2">
    <source>
        <dbReference type="SAM" id="Phobius"/>
    </source>
</evidence>
<dbReference type="RefSeq" id="WP_250140042.1">
    <property type="nucleotide sequence ID" value="NZ_JALIQP010000002.1"/>
</dbReference>
<comment type="caution">
    <text evidence="4">The sequence shown here is derived from an EMBL/GenBank/DDBJ whole genome shotgun (WGS) entry which is preliminary data.</text>
</comment>
<feature type="domain" description="DUF1508" evidence="3">
    <location>
        <begin position="686"/>
        <end position="729"/>
    </location>
</feature>
<dbReference type="InterPro" id="IPR010879">
    <property type="entry name" value="DUF1508"/>
</dbReference>
<evidence type="ECO:0000313" key="4">
    <source>
        <dbReference type="EMBL" id="MFC4543281.1"/>
    </source>
</evidence>
<feature type="transmembrane region" description="Helical" evidence="2">
    <location>
        <begin position="61"/>
        <end position="83"/>
    </location>
</feature>
<dbReference type="InterPro" id="IPR036913">
    <property type="entry name" value="YegP-like_sf"/>
</dbReference>
<keyword evidence="2" id="KW-0812">Transmembrane</keyword>
<dbReference type="Pfam" id="PF07411">
    <property type="entry name" value="DUF1508"/>
    <property type="match status" value="5"/>
</dbReference>
<feature type="domain" description="DUF1508" evidence="3">
    <location>
        <begin position="872"/>
        <end position="916"/>
    </location>
</feature>
<dbReference type="Gene3D" id="2.30.29.80">
    <property type="match status" value="6"/>
</dbReference>
<dbReference type="Gene3D" id="3.30.160.160">
    <property type="entry name" value="YegP-like"/>
    <property type="match status" value="1"/>
</dbReference>
<evidence type="ECO:0000259" key="3">
    <source>
        <dbReference type="Pfam" id="PF07411"/>
    </source>
</evidence>
<feature type="domain" description="DUF1508" evidence="3">
    <location>
        <begin position="452"/>
        <end position="499"/>
    </location>
</feature>
<dbReference type="AlphaFoldDB" id="A0ABD5PRZ4"/>
<name>A0ABD5PRZ4_9EURY</name>
<feature type="region of interest" description="Disordered" evidence="1">
    <location>
        <begin position="410"/>
        <end position="439"/>
    </location>
</feature>
<reference evidence="4 5" key="1">
    <citation type="journal article" date="2019" name="Int. J. Syst. Evol. Microbiol.">
        <title>The Global Catalogue of Microorganisms (GCM) 10K type strain sequencing project: providing services to taxonomists for standard genome sequencing and annotation.</title>
        <authorList>
            <consortium name="The Broad Institute Genomics Platform"/>
            <consortium name="The Broad Institute Genome Sequencing Center for Infectious Disease"/>
            <person name="Wu L."/>
            <person name="Ma J."/>
        </authorList>
    </citation>
    <scope>NUCLEOTIDE SEQUENCE [LARGE SCALE GENOMIC DNA]</scope>
    <source>
        <strain evidence="4 5">WLHS5</strain>
    </source>
</reference>
<evidence type="ECO:0000313" key="5">
    <source>
        <dbReference type="Proteomes" id="UP001595898"/>
    </source>
</evidence>